<dbReference type="STRING" id="2594813.A0A395N2I3"/>
<proteinExistence type="predicted"/>
<evidence type="ECO:0000313" key="2">
    <source>
        <dbReference type="EMBL" id="RFN54346.1"/>
    </source>
</evidence>
<dbReference type="Gene3D" id="1.10.510.10">
    <property type="entry name" value="Transferase(Phosphotransferase) domain 1"/>
    <property type="match status" value="1"/>
</dbReference>
<sequence>MVELNAEASDVAKILYTTGHVIYLITSSTDNENTDLQVKVKRQTRPWTLSCGMVITVEGPSSRPDTGDEAFFKIFDRRGAQQIRQDNGIDAWNEDIEQDFVRDMSSGKVGEFLEKLRTVPGFQDETEEDWDAAENEAFLTAELRKCFDAEVATYARLRENQGKVIPRLLDVVTLNADLPNVNLSPQQQEFYRPKGVLLQYLQGFQLTTLTENAPKESWQNIVDQAIRIVHILNDHEILNADVRPDNFIIIPKGDKYAVFMIDFGQCRFRREDESDEQWGRAKWIQDEEGAVGYVMRMMLRKVGFELRYEPSDRYLPWAPGEDNEM</sequence>
<dbReference type="SUPFAM" id="SSF56112">
    <property type="entry name" value="Protein kinase-like (PK-like)"/>
    <property type="match status" value="1"/>
</dbReference>
<organism evidence="2 3">
    <name type="scientific">Fusarium flagelliforme</name>
    <dbReference type="NCBI Taxonomy" id="2675880"/>
    <lineage>
        <taxon>Eukaryota</taxon>
        <taxon>Fungi</taxon>
        <taxon>Dikarya</taxon>
        <taxon>Ascomycota</taxon>
        <taxon>Pezizomycotina</taxon>
        <taxon>Sordariomycetes</taxon>
        <taxon>Hypocreomycetidae</taxon>
        <taxon>Hypocreales</taxon>
        <taxon>Nectriaceae</taxon>
        <taxon>Fusarium</taxon>
        <taxon>Fusarium incarnatum-equiseti species complex</taxon>
    </lineage>
</organism>
<dbReference type="Proteomes" id="UP000265631">
    <property type="component" value="Unassembled WGS sequence"/>
</dbReference>
<dbReference type="InterPro" id="IPR000719">
    <property type="entry name" value="Prot_kinase_dom"/>
</dbReference>
<evidence type="ECO:0000259" key="1">
    <source>
        <dbReference type="PROSITE" id="PS50011"/>
    </source>
</evidence>
<dbReference type="InterPro" id="IPR011009">
    <property type="entry name" value="Kinase-like_dom_sf"/>
</dbReference>
<dbReference type="GO" id="GO:0004672">
    <property type="term" value="F:protein kinase activity"/>
    <property type="evidence" value="ECO:0007669"/>
    <property type="project" value="InterPro"/>
</dbReference>
<dbReference type="PROSITE" id="PS50011">
    <property type="entry name" value="PROTEIN_KINASE_DOM"/>
    <property type="match status" value="1"/>
</dbReference>
<name>A0A395N2I3_9HYPO</name>
<dbReference type="AlphaFoldDB" id="A0A395N2I3"/>
<keyword evidence="3" id="KW-1185">Reference proteome</keyword>
<evidence type="ECO:0000313" key="3">
    <source>
        <dbReference type="Proteomes" id="UP000265631"/>
    </source>
</evidence>
<comment type="caution">
    <text evidence="2">The sequence shown here is derived from an EMBL/GenBank/DDBJ whole genome shotgun (WGS) entry which is preliminary data.</text>
</comment>
<reference evidence="2 3" key="1">
    <citation type="journal article" date="2018" name="PLoS Pathog.">
        <title>Evolution of structural diversity of trichothecenes, a family of toxins produced by plant pathogenic and entomopathogenic fungi.</title>
        <authorList>
            <person name="Proctor R.H."/>
            <person name="McCormick S.P."/>
            <person name="Kim H.S."/>
            <person name="Cardoza R.E."/>
            <person name="Stanley A.M."/>
            <person name="Lindo L."/>
            <person name="Kelly A."/>
            <person name="Brown D.W."/>
            <person name="Lee T."/>
            <person name="Vaughan M.M."/>
            <person name="Alexander N.J."/>
            <person name="Busman M."/>
            <person name="Gutierrez S."/>
        </authorList>
    </citation>
    <scope>NUCLEOTIDE SEQUENCE [LARGE SCALE GENOMIC DNA]</scope>
    <source>
        <strain evidence="2 3">NRRL 13405</strain>
    </source>
</reference>
<gene>
    <name evidence="2" type="ORF">FIE12Z_1472</name>
</gene>
<dbReference type="GO" id="GO:0005524">
    <property type="term" value="F:ATP binding"/>
    <property type="evidence" value="ECO:0007669"/>
    <property type="project" value="InterPro"/>
</dbReference>
<protein>
    <recommendedName>
        <fullName evidence="1">Protein kinase domain-containing protein</fullName>
    </recommendedName>
</protein>
<feature type="domain" description="Protein kinase" evidence="1">
    <location>
        <begin position="98"/>
        <end position="325"/>
    </location>
</feature>
<accession>A0A395N2I3</accession>
<dbReference type="EMBL" id="PXXK01000028">
    <property type="protein sequence ID" value="RFN54346.1"/>
    <property type="molecule type" value="Genomic_DNA"/>
</dbReference>